<gene>
    <name evidence="1" type="ORF">F950_00037</name>
</gene>
<comment type="caution">
    <text evidence="1">The sequence shown here is derived from an EMBL/GenBank/DDBJ whole genome shotgun (WGS) entry which is preliminary data.</text>
</comment>
<evidence type="ECO:0000313" key="2">
    <source>
        <dbReference type="Proteomes" id="UP000018433"/>
    </source>
</evidence>
<sequence>MYIHTYLEVIDYRYNFFYISYNSYYFINIFLQTKLQTSKECEFSHADYYLYFYHYRLCTRFG</sequence>
<accession>A0ABN0K2J1</accession>
<organism evidence="1 2">
    <name type="scientific">Acinetobacter soli NIPH 2899</name>
    <dbReference type="NCBI Taxonomy" id="1217677"/>
    <lineage>
        <taxon>Bacteria</taxon>
        <taxon>Pseudomonadati</taxon>
        <taxon>Pseudomonadota</taxon>
        <taxon>Gammaproteobacteria</taxon>
        <taxon>Moraxellales</taxon>
        <taxon>Moraxellaceae</taxon>
        <taxon>Acinetobacter</taxon>
    </lineage>
</organism>
<name>A0ABN0K2J1_9GAMM</name>
<reference evidence="1 2" key="1">
    <citation type="submission" date="2013-02" db="EMBL/GenBank/DDBJ databases">
        <title>The Genome Sequence of Acinetobacter soli NIPH 2899.</title>
        <authorList>
            <consortium name="The Broad Institute Genome Sequencing Platform"/>
            <consortium name="The Broad Institute Genome Sequencing Center for Infectious Disease"/>
            <person name="Cerqueira G."/>
            <person name="Feldgarden M."/>
            <person name="Courvalin P."/>
            <person name="Perichon B."/>
            <person name="Grillot-Courvalin C."/>
            <person name="Clermont D."/>
            <person name="Rocha E."/>
            <person name="Yoon E.-J."/>
            <person name="Nemec A."/>
            <person name="Walker B."/>
            <person name="Young S.K."/>
            <person name="Zeng Q."/>
            <person name="Gargeya S."/>
            <person name="Fitzgerald M."/>
            <person name="Haas B."/>
            <person name="Abouelleil A."/>
            <person name="Alvarado L."/>
            <person name="Arachchi H.M."/>
            <person name="Berlin A.M."/>
            <person name="Chapman S.B."/>
            <person name="Dewar J."/>
            <person name="Goldberg J."/>
            <person name="Griggs A."/>
            <person name="Gujja S."/>
            <person name="Hansen M."/>
            <person name="Howarth C."/>
            <person name="Imamovic A."/>
            <person name="Larimer J."/>
            <person name="McCowan C."/>
            <person name="Murphy C."/>
            <person name="Neiman D."/>
            <person name="Pearson M."/>
            <person name="Priest M."/>
            <person name="Roberts A."/>
            <person name="Saif S."/>
            <person name="Shea T."/>
            <person name="Sisk P."/>
            <person name="Sykes S."/>
            <person name="Wortman J."/>
            <person name="Nusbaum C."/>
            <person name="Birren B."/>
        </authorList>
    </citation>
    <scope>NUCLEOTIDE SEQUENCE [LARGE SCALE GENOMIC DNA]</scope>
    <source>
        <strain evidence="1 2">NIPH 2899</strain>
    </source>
</reference>
<proteinExistence type="predicted"/>
<dbReference type="EMBL" id="APPV01000003">
    <property type="protein sequence ID" value="ENV62051.1"/>
    <property type="molecule type" value="Genomic_DNA"/>
</dbReference>
<protein>
    <submittedName>
        <fullName evidence="1">Uncharacterized protein</fullName>
    </submittedName>
</protein>
<keyword evidence="2" id="KW-1185">Reference proteome</keyword>
<dbReference type="Proteomes" id="UP000018433">
    <property type="component" value="Unassembled WGS sequence"/>
</dbReference>
<evidence type="ECO:0000313" key="1">
    <source>
        <dbReference type="EMBL" id="ENV62051.1"/>
    </source>
</evidence>